<protein>
    <submittedName>
        <fullName evidence="2">Uncharacterized protein</fullName>
    </submittedName>
</protein>
<keyword evidence="3" id="KW-1185">Reference proteome</keyword>
<feature type="region of interest" description="Disordered" evidence="1">
    <location>
        <begin position="131"/>
        <end position="161"/>
    </location>
</feature>
<feature type="compositionally biased region" description="Basic and acidic residues" evidence="1">
    <location>
        <begin position="75"/>
        <end position="90"/>
    </location>
</feature>
<organism evidence="2 3">
    <name type="scientific">Gnomoniopsis smithogilvyi</name>
    <dbReference type="NCBI Taxonomy" id="1191159"/>
    <lineage>
        <taxon>Eukaryota</taxon>
        <taxon>Fungi</taxon>
        <taxon>Dikarya</taxon>
        <taxon>Ascomycota</taxon>
        <taxon>Pezizomycotina</taxon>
        <taxon>Sordariomycetes</taxon>
        <taxon>Sordariomycetidae</taxon>
        <taxon>Diaporthales</taxon>
        <taxon>Gnomoniaceae</taxon>
        <taxon>Gnomoniopsis</taxon>
    </lineage>
</organism>
<feature type="region of interest" description="Disordered" evidence="1">
    <location>
        <begin position="388"/>
        <end position="626"/>
    </location>
</feature>
<dbReference type="EMBL" id="JAPEVB010000003">
    <property type="protein sequence ID" value="KAJ4391841.1"/>
    <property type="molecule type" value="Genomic_DNA"/>
</dbReference>
<evidence type="ECO:0000313" key="2">
    <source>
        <dbReference type="EMBL" id="KAJ4391841.1"/>
    </source>
</evidence>
<accession>A0A9W8YSW8</accession>
<feature type="compositionally biased region" description="Basic and acidic residues" evidence="1">
    <location>
        <begin position="268"/>
        <end position="315"/>
    </location>
</feature>
<evidence type="ECO:0000313" key="3">
    <source>
        <dbReference type="Proteomes" id="UP001140453"/>
    </source>
</evidence>
<feature type="region of interest" description="Disordered" evidence="1">
    <location>
        <begin position="266"/>
        <end position="376"/>
    </location>
</feature>
<comment type="caution">
    <text evidence="2">The sequence shown here is derived from an EMBL/GenBank/DDBJ whole genome shotgun (WGS) entry which is preliminary data.</text>
</comment>
<reference evidence="2" key="1">
    <citation type="submission" date="2022-10" db="EMBL/GenBank/DDBJ databases">
        <title>Tapping the CABI collections for fungal endophytes: first genome assemblies for Collariella, Neodidymelliopsis, Ascochyta clinopodiicola, Didymella pomorum, Didymosphaeria variabile, Neocosmospora piperis and Neocucurbitaria cava.</title>
        <authorList>
            <person name="Hill R."/>
        </authorList>
    </citation>
    <scope>NUCLEOTIDE SEQUENCE</scope>
    <source>
        <strain evidence="2">IMI 355082</strain>
    </source>
</reference>
<feature type="compositionally biased region" description="Basic residues" evidence="1">
    <location>
        <begin position="322"/>
        <end position="331"/>
    </location>
</feature>
<feature type="compositionally biased region" description="Basic and acidic residues" evidence="1">
    <location>
        <begin position="581"/>
        <end position="619"/>
    </location>
</feature>
<feature type="compositionally biased region" description="Basic and acidic residues" evidence="1">
    <location>
        <begin position="394"/>
        <end position="421"/>
    </location>
</feature>
<feature type="compositionally biased region" description="Basic and acidic residues" evidence="1">
    <location>
        <begin position="504"/>
        <end position="549"/>
    </location>
</feature>
<feature type="compositionally biased region" description="Basic and acidic residues" evidence="1">
    <location>
        <begin position="144"/>
        <end position="161"/>
    </location>
</feature>
<gene>
    <name evidence="2" type="ORF">N0V93_005461</name>
</gene>
<feature type="region of interest" description="Disordered" evidence="1">
    <location>
        <begin position="68"/>
        <end position="112"/>
    </location>
</feature>
<feature type="compositionally biased region" description="Low complexity" evidence="1">
    <location>
        <begin position="467"/>
        <end position="480"/>
    </location>
</feature>
<dbReference type="OrthoDB" id="5209965at2759"/>
<feature type="compositionally biased region" description="Polar residues" evidence="1">
    <location>
        <begin position="131"/>
        <end position="140"/>
    </location>
</feature>
<dbReference type="Proteomes" id="UP001140453">
    <property type="component" value="Unassembled WGS sequence"/>
</dbReference>
<name>A0A9W8YSW8_9PEZI</name>
<dbReference type="AlphaFoldDB" id="A0A9W8YSW8"/>
<sequence length="680" mass="77793">MAEARELTCTCPIPEGANELHNAFEKSGGAHLTLRDGNTLTSYNRSVPSSPIKEPAVLIRLGEATPSKTYAQAQKKPDLEPESQHADHVRHPAPTVTSFSKPRAPRKSSASVKDNPFIVADRTTPGISAAAQQVHTSQAPRRTAPFEHLSRRSDSGCHDEPCSDPACRATHSGYRPYRHRVGCTSRRTEVSPESYAEDYEQSEYRSSRQWDLPPPARPYIAEPERIDWYEELSSEDEGRYRREPTYHAELYGRHRTSPPRHYVVREPAYYEDHTENRQPRSRRVREATHHDEHVQHDPQPRRHARERTYHDDRPIMIENVYRPRHEHKRERTRHDNPREQAYVSAPLAPRTRQHQRSETHERYHQHPHSHSPNSQNHIEHVATRIVAPPSEPEPVSHHRQVEPEAESAQHYHRFEPAHEQVSHTSPARSKDRPNLSHSKSVPAMHKANQGDRNTEDFREVRSRLKKTSSNSPSKPPVKLGPDPPPRPEHDGGPGHHSPPARLETTPKDEDSSPNPQEERKSNEIKGKEKEEPNFVRTKTDHTKCVEDNGWRPPAPIVRDHTKCIEEPGPAETPAISTDQNKPIEEPRGRTREQKNHVTGEAPSDHAARPAQENSREHTSRLAQMEDTDHECDWKQRYITLQADVDARGQPGNIGLEGLTIVLHMQGRDDLVINTDLRNLE</sequence>
<proteinExistence type="predicted"/>
<feature type="compositionally biased region" description="Basic and acidic residues" evidence="1">
    <location>
        <begin position="355"/>
        <end position="364"/>
    </location>
</feature>
<feature type="compositionally biased region" description="Basic and acidic residues" evidence="1">
    <location>
        <begin position="448"/>
        <end position="462"/>
    </location>
</feature>
<evidence type="ECO:0000256" key="1">
    <source>
        <dbReference type="SAM" id="MobiDB-lite"/>
    </source>
</evidence>